<feature type="region of interest" description="Disordered" evidence="1">
    <location>
        <begin position="1"/>
        <end position="62"/>
    </location>
</feature>
<feature type="transmembrane region" description="Helical" evidence="2">
    <location>
        <begin position="189"/>
        <end position="209"/>
    </location>
</feature>
<evidence type="ECO:0000256" key="1">
    <source>
        <dbReference type="SAM" id="MobiDB-lite"/>
    </source>
</evidence>
<feature type="compositionally biased region" description="Basic and acidic residues" evidence="1">
    <location>
        <begin position="473"/>
        <end position="491"/>
    </location>
</feature>
<dbReference type="InterPro" id="IPR021709">
    <property type="entry name" value="DUF3292"/>
</dbReference>
<dbReference type="PANTHER" id="PTHR38694:SF1">
    <property type="entry name" value="PEROXIN DOMAIN-CONTAINING PROTEIN"/>
    <property type="match status" value="1"/>
</dbReference>
<evidence type="ECO:0000313" key="3">
    <source>
        <dbReference type="EMBL" id="EQL02617.1"/>
    </source>
</evidence>
<dbReference type="PANTHER" id="PTHR38694">
    <property type="entry name" value="CONSERVED EXPRESSED PROTEIN"/>
    <property type="match status" value="1"/>
</dbReference>
<feature type="transmembrane region" description="Helical" evidence="2">
    <location>
        <begin position="392"/>
        <end position="414"/>
    </location>
</feature>
<feature type="compositionally biased region" description="Basic and acidic residues" evidence="1">
    <location>
        <begin position="44"/>
        <end position="53"/>
    </location>
</feature>
<protein>
    <submittedName>
        <fullName evidence="3">Uncharacterized protein</fullName>
    </submittedName>
</protein>
<dbReference type="Proteomes" id="UP000019374">
    <property type="component" value="Unassembled WGS sequence"/>
</dbReference>
<dbReference type="HOGENOM" id="CLU_025989_0_0_1"/>
<feature type="region of interest" description="Disordered" evidence="1">
    <location>
        <begin position="449"/>
        <end position="515"/>
    </location>
</feature>
<feature type="compositionally biased region" description="Basic and acidic residues" evidence="1">
    <location>
        <begin position="449"/>
        <end position="464"/>
    </location>
</feature>
<name>T5ALK7_OPHSC</name>
<dbReference type="eggNOG" id="ENOG502QS59">
    <property type="taxonomic scope" value="Eukaryota"/>
</dbReference>
<reference evidence="3 4" key="1">
    <citation type="journal article" date="2013" name="Chin. Sci. Bull.">
        <title>Genome survey uncovers the secrets of sex and lifestyle in caterpillar fungus.</title>
        <authorList>
            <person name="Hu X."/>
            <person name="Zhang Y."/>
            <person name="Xiao G."/>
            <person name="Zheng P."/>
            <person name="Xia Y."/>
            <person name="Zhang X."/>
            <person name="St Leger R.J."/>
            <person name="Liu X."/>
            <person name="Wang C."/>
        </authorList>
    </citation>
    <scope>NUCLEOTIDE SEQUENCE [LARGE SCALE GENOMIC DNA]</scope>
    <source>
        <strain evidence="4">Co18 / CGMCC 3.14243</strain>
        <tissue evidence="3">Fruit-body</tissue>
    </source>
</reference>
<gene>
    <name evidence="3" type="ORF">OCS_01680</name>
</gene>
<keyword evidence="2" id="KW-0812">Transmembrane</keyword>
<sequence length="671" mass="74361">MDRIRVQGGRCASKSPKQSRRHNRSETSSTTASSRSSAGSGEPHVVKQDERPRIGQLDANKQTMVRLERQMDARGTADADAHHQDWIDAPAHVQGLSDTSKSEETWAQVRRFNRQTFRVRAIDKRPLTGLDMNVAAGQDVISPQRLGSHLERLYMSFLVDYFALWKQIVRLRSWREKPRTLSFLAVYTLAWLVDLVTPILVAFLIILIIHPPARRTCFPPLPPPALIGSKTGGLMKLLAGELASDSGAGAPEMQLGEAVEQEARNFATNIGQFGAKSGNTQDDHSEDDLGSLLTPARVFEGILHAKEEIEIQQQSADRHETKEPVSRALESLEIFPAIRMLPEFIDTWERLRNALKPDPPFPLHQPRMILASCLLPILIILCLATWDTIMKVLGFLIGLGFFGGPLISPCLGVVDTMSPGWRRFLELRHTVLRGAPTNAQLTIALLRTGERDGNPLRPPPDKNHPSSSPNRCDGQDLDHLSTSEDEVRMENSDPDDGQNGARHVSKSKGPRRLANTIRGCTKLSVRVLLKIDQAKALAGNNHAKDRLGALEAPAKATSAGPLQFSARYRGDKGHVYITKTGPKPAVSWRRDKNGSSAAWTVALADITELRKVGGLGWKCKFMVEAVLGWQVLDGLVVKTREGREFHLTAIGARDEIFNRLISMGSQMWEMF</sequence>
<organism evidence="3 4">
    <name type="scientific">Ophiocordyceps sinensis (strain Co18 / CGMCC 3.14243)</name>
    <name type="common">Yarsagumba caterpillar fungus</name>
    <name type="synonym">Hirsutella sinensis</name>
    <dbReference type="NCBI Taxonomy" id="911162"/>
    <lineage>
        <taxon>Eukaryota</taxon>
        <taxon>Fungi</taxon>
        <taxon>Dikarya</taxon>
        <taxon>Ascomycota</taxon>
        <taxon>Pezizomycotina</taxon>
        <taxon>Sordariomycetes</taxon>
        <taxon>Hypocreomycetidae</taxon>
        <taxon>Hypocreales</taxon>
        <taxon>Ophiocordycipitaceae</taxon>
        <taxon>Ophiocordyceps</taxon>
    </lineage>
</organism>
<feature type="compositionally biased region" description="Low complexity" evidence="1">
    <location>
        <begin position="26"/>
        <end position="42"/>
    </location>
</feature>
<proteinExistence type="predicted"/>
<dbReference type="Pfam" id="PF11696">
    <property type="entry name" value="DUF3292"/>
    <property type="match status" value="1"/>
</dbReference>
<dbReference type="EMBL" id="KE652292">
    <property type="protein sequence ID" value="EQL02617.1"/>
    <property type="molecule type" value="Genomic_DNA"/>
</dbReference>
<accession>T5ALK7</accession>
<evidence type="ECO:0000313" key="4">
    <source>
        <dbReference type="Proteomes" id="UP000019374"/>
    </source>
</evidence>
<keyword evidence="2" id="KW-0472">Membrane</keyword>
<feature type="transmembrane region" description="Helical" evidence="2">
    <location>
        <begin position="368"/>
        <end position="386"/>
    </location>
</feature>
<dbReference type="OrthoDB" id="1708389at2759"/>
<dbReference type="AlphaFoldDB" id="T5ALK7"/>
<evidence type="ECO:0000256" key="2">
    <source>
        <dbReference type="SAM" id="Phobius"/>
    </source>
</evidence>
<keyword evidence="2" id="KW-1133">Transmembrane helix</keyword>